<evidence type="ECO:0000313" key="3">
    <source>
        <dbReference type="Proteomes" id="UP001054811"/>
    </source>
</evidence>
<sequence>MTYQTPTALNFRQAAVGVIPTCNDKDHCYTDDAGQYDIVVGPYVSTNADGTPNLAKHGLVTGQAIVYHTRGGAPVGGLVDGGTYYVIAVNDYVIRLAATRYGTTSHSYACGNTTCTDDPNPIHITRPADDKATQEIAAAPISGLTDGYTYLVANRTSSGFTLNHLDGTPVVLGTTATDNVHGQNWTAQAVYGTQHIFATGLALTDCTAAACPTDTLRLVFGATLGGGAYSLYAANPTTAPYTSLRQLSPPPGDGQSSASAAGGSGGFVSVAVPTAELSDTATVHASAGGTITAGGDVSITANARTNDSVSSDNGSGGFIAVGVVKSTLTTEVTTSAIVAASATIDSGGNVAVLASTTPTTNLYAHSEGGGFAGGFTADGTTTVTDNTTASIGRNAHVAGSTAQVLATSGGSSTAYVHATMYALFGATHVGGGMSITSNDLALLDGDSTTNTTLSGRYGVDIRSWHTRWSYMSDHNSSCHCIGISPDGYGGSAAFGNTVIGRQGVTVFAGARLVPGVNEAGNAPASPLVSNGDGALVLYVQAESTAPGQDGSLVRSISWNSDVVVNAGPDPYLVINPDGTIATAINVTVNGQKNPDLRTSLLTTALDPGTVTVGDIRNTGTGDIYMTSDGGSISGGGMAGGHYWGTFTYHQNFDAVTLINHSALPMIIGDIDVINADGTPKVTLNTAGGSNNVSVHFALVQIVTPSRVVIDSTSASTLTLAGTITNPIGETDVLNVAGPILAATGRGQTVSGHTTLITTNVLHLDAPDASIGSAAHRVSVDLIQFPGSPLEITAAAGADLYLDLRTWLRDPSIPDPAIAGNPPFVIAIDHLVAGGDLNLLLQATRYGVGSRGVPGVEVVVPSEPTDATFYNFFRPDTTCPGTTAVKCLYNTGAFGSTPHAVASTYDFSLLDAGSAIANGAITVAAVDPSPSATRINVIGRVEVHQNGNVNVLTNGFVTLTESATDSTAVHLLVQTGELPDAADFVTTTTTVIAAGPNRDLRAGLIQSTDDDVTLTSPASIVDAPVGSGIPPAAGDAGADVVGVDITMTAVGGSIGQDGNFLEIDSSVDRFGVLTATAAGVIRLTETAGDASAGYAHPGDLNVNTVTTCSGARAAACADVSLATTAGSIRDGHNPRADGTGANGGTTVNVTGNTIDLLAVGGGIGTPTSAAIGVFTGDLKLDSAAGIGCLSSYTLDWLHATAAQRAVTATCDIAAQASSGIWLTELDGPANILLAHTTNGDVRLTTTETRKRGQRHPAPAQRH</sequence>
<dbReference type="Proteomes" id="UP001054811">
    <property type="component" value="Chromosome"/>
</dbReference>
<proteinExistence type="predicted"/>
<evidence type="ECO:0000256" key="1">
    <source>
        <dbReference type="SAM" id="MobiDB-lite"/>
    </source>
</evidence>
<gene>
    <name evidence="2" type="ORF">L2X98_22220</name>
</gene>
<name>A0ABY5NLB8_9MICO</name>
<dbReference type="RefSeq" id="WP_259612507.1">
    <property type="nucleotide sequence ID" value="NZ_CP091139.2"/>
</dbReference>
<evidence type="ECO:0000313" key="2">
    <source>
        <dbReference type="EMBL" id="UUT35876.1"/>
    </source>
</evidence>
<organism evidence="2 3">
    <name type="scientific">Microbacterium elymi</name>
    <dbReference type="NCBI Taxonomy" id="2909587"/>
    <lineage>
        <taxon>Bacteria</taxon>
        <taxon>Bacillati</taxon>
        <taxon>Actinomycetota</taxon>
        <taxon>Actinomycetes</taxon>
        <taxon>Micrococcales</taxon>
        <taxon>Microbacteriaceae</taxon>
        <taxon>Microbacterium</taxon>
    </lineage>
</organism>
<keyword evidence="3" id="KW-1185">Reference proteome</keyword>
<accession>A0ABY5NLB8</accession>
<reference evidence="2" key="1">
    <citation type="submission" date="2022-01" db="EMBL/GenBank/DDBJ databases">
        <title>Microbacterium eymi and Microbacterium rhizovicinus sp. nov., isolated from the rhizospheric soil of Elymus tsukushiensis, a plant native to the Dokdo Islands, Republic of Korea.</title>
        <authorList>
            <person name="Hwang Y.J."/>
        </authorList>
    </citation>
    <scope>NUCLEOTIDE SEQUENCE</scope>
    <source>
        <strain evidence="2">KUDC0405</strain>
    </source>
</reference>
<feature type="region of interest" description="Disordered" evidence="1">
    <location>
        <begin position="1241"/>
        <end position="1261"/>
    </location>
</feature>
<protein>
    <submittedName>
        <fullName evidence="2">Uncharacterized protein</fullName>
    </submittedName>
</protein>
<feature type="region of interest" description="Disordered" evidence="1">
    <location>
        <begin position="242"/>
        <end position="261"/>
    </location>
</feature>
<dbReference type="EMBL" id="CP091139">
    <property type="protein sequence ID" value="UUT35876.1"/>
    <property type="molecule type" value="Genomic_DNA"/>
</dbReference>